<feature type="transmembrane region" description="Helical" evidence="10">
    <location>
        <begin position="75"/>
        <end position="95"/>
    </location>
</feature>
<dbReference type="InterPro" id="IPR001248">
    <property type="entry name" value="Pur-cyt_permease"/>
</dbReference>
<comment type="caution">
    <text evidence="11">The sequence shown here is derived from an EMBL/GenBank/DDBJ whole genome shotgun (WGS) entry which is preliminary data.</text>
</comment>
<dbReference type="GeneID" id="90074789"/>
<feature type="transmembrane region" description="Helical" evidence="10">
    <location>
        <begin position="206"/>
        <end position="226"/>
    </location>
</feature>
<feature type="transmembrane region" description="Helical" evidence="10">
    <location>
        <begin position="486"/>
        <end position="506"/>
    </location>
</feature>
<name>A0AAV5QQ34_9ASCO</name>
<dbReference type="GO" id="GO:0005886">
    <property type="term" value="C:plasma membrane"/>
    <property type="evidence" value="ECO:0007669"/>
    <property type="project" value="TreeGrafter"/>
</dbReference>
<dbReference type="Proteomes" id="UP001360560">
    <property type="component" value="Unassembled WGS sequence"/>
</dbReference>
<gene>
    <name evidence="11" type="ORF">DASC09_041390</name>
</gene>
<keyword evidence="7 8" id="KW-0472">Membrane</keyword>
<sequence>MSSVDIEKQEKLDPTVSNTSVQNVKADDPSAPFYLKVVKALFSQAETKGIERVTEEERTDPSIWTAASMWLSANMVIATYSLGALGPTIFGLTFYQSMVTIIFFVILGALPVSLFSVFGSKFGLRQMVLSRFLIGNITTRVFALINMVACVGWGAVNIVASVKLLNVINNGALPPWAGCLVLVFATIFVSFFGYRVIHYYEMVAWIPNFIIFFIIIARFTMSGMFTGDAEYLEIASKSRFPGGETVVGNVLSFGCSIFGFATGWTTYAADYTVYMPKNTSSVKMFFGVLAGLCFPLFFAMILGAACGTAVLKNPDWAELYDAKDIGGLVYSILVIDNLHEFGSFCCVVLALSTVANNVPNMYSIALSAQTLWSPLAKVPRVVWTICGNFATLAICIPCYYKFDSFMTTFMGLISYYLAIYMAMAFAEHFVFRKGFSGYNYLDYDNPAKYPVGLAGMFGFCCGVAGVVVGMNISWYQGPIGRNIGAYGGDVGFELGFAFALVGYLATRPFELKYIGR</sequence>
<organism evidence="11 12">
    <name type="scientific">Saccharomycopsis crataegensis</name>
    <dbReference type="NCBI Taxonomy" id="43959"/>
    <lineage>
        <taxon>Eukaryota</taxon>
        <taxon>Fungi</taxon>
        <taxon>Dikarya</taxon>
        <taxon>Ascomycota</taxon>
        <taxon>Saccharomycotina</taxon>
        <taxon>Saccharomycetes</taxon>
        <taxon>Saccharomycopsidaceae</taxon>
        <taxon>Saccharomycopsis</taxon>
    </lineage>
</organism>
<evidence type="ECO:0000256" key="6">
    <source>
        <dbReference type="ARBA" id="ARBA00022989"/>
    </source>
</evidence>
<feature type="transmembrane region" description="Helical" evidence="10">
    <location>
        <begin position="246"/>
        <end position="264"/>
    </location>
</feature>
<reference evidence="11 12" key="1">
    <citation type="journal article" date="2023" name="Elife">
        <title>Identification of key yeast species and microbe-microbe interactions impacting larval growth of Drosophila in the wild.</title>
        <authorList>
            <person name="Mure A."/>
            <person name="Sugiura Y."/>
            <person name="Maeda R."/>
            <person name="Honda K."/>
            <person name="Sakurai N."/>
            <person name="Takahashi Y."/>
            <person name="Watada M."/>
            <person name="Katoh T."/>
            <person name="Gotoh A."/>
            <person name="Gotoh Y."/>
            <person name="Taniguchi I."/>
            <person name="Nakamura K."/>
            <person name="Hayashi T."/>
            <person name="Katayama T."/>
            <person name="Uemura T."/>
            <person name="Hattori Y."/>
        </authorList>
    </citation>
    <scope>NUCLEOTIDE SEQUENCE [LARGE SCALE GENOMIC DNA]</scope>
    <source>
        <strain evidence="11 12">SC-9</strain>
    </source>
</reference>
<feature type="transmembrane region" description="Helical" evidence="10">
    <location>
        <begin position="412"/>
        <end position="431"/>
    </location>
</feature>
<dbReference type="Pfam" id="PF02133">
    <property type="entry name" value="Transp_cyt_pur"/>
    <property type="match status" value="1"/>
</dbReference>
<dbReference type="Gene3D" id="1.10.4160.10">
    <property type="entry name" value="Hydantoin permease"/>
    <property type="match status" value="1"/>
</dbReference>
<evidence type="ECO:0000256" key="2">
    <source>
        <dbReference type="ARBA" id="ARBA00008974"/>
    </source>
</evidence>
<dbReference type="GO" id="GO:0000329">
    <property type="term" value="C:fungal-type vacuole membrane"/>
    <property type="evidence" value="ECO:0007669"/>
    <property type="project" value="TreeGrafter"/>
</dbReference>
<feature type="transmembrane region" description="Helical" evidence="10">
    <location>
        <begin position="451"/>
        <end position="474"/>
    </location>
</feature>
<dbReference type="RefSeq" id="XP_064853810.1">
    <property type="nucleotide sequence ID" value="XM_064997738.1"/>
</dbReference>
<keyword evidence="3 8" id="KW-0813">Transport</keyword>
<evidence type="ECO:0000256" key="4">
    <source>
        <dbReference type="ARBA" id="ARBA00022553"/>
    </source>
</evidence>
<feature type="region of interest" description="Disordered" evidence="9">
    <location>
        <begin position="1"/>
        <end position="23"/>
    </location>
</feature>
<keyword evidence="4" id="KW-0597">Phosphoprotein</keyword>
<dbReference type="PANTHER" id="PTHR31806:SF1">
    <property type="entry name" value="PURINE-CYTOSINE PERMEASE FCY2-RELATED"/>
    <property type="match status" value="1"/>
</dbReference>
<proteinExistence type="inferred from homology"/>
<dbReference type="InterPro" id="IPR026030">
    <property type="entry name" value="Pur-cyt_permease_Fcy2/21/22"/>
</dbReference>
<feature type="compositionally biased region" description="Basic and acidic residues" evidence="9">
    <location>
        <begin position="1"/>
        <end position="13"/>
    </location>
</feature>
<dbReference type="FunFam" id="1.10.4160.10:FF:000002">
    <property type="entry name" value="Purine-cytosine permease fcyB"/>
    <property type="match status" value="1"/>
</dbReference>
<feature type="transmembrane region" description="Helical" evidence="10">
    <location>
        <begin position="141"/>
        <end position="160"/>
    </location>
</feature>
<keyword evidence="5 10" id="KW-0812">Transmembrane</keyword>
<evidence type="ECO:0000313" key="12">
    <source>
        <dbReference type="Proteomes" id="UP001360560"/>
    </source>
</evidence>
<evidence type="ECO:0000256" key="7">
    <source>
        <dbReference type="ARBA" id="ARBA00023136"/>
    </source>
</evidence>
<comment type="similarity">
    <text evidence="2 8">Belongs to the purine-cytosine permease (2.A.39) family.</text>
</comment>
<keyword evidence="12" id="KW-1185">Reference proteome</keyword>
<dbReference type="GO" id="GO:0015205">
    <property type="term" value="F:nucleobase transmembrane transporter activity"/>
    <property type="evidence" value="ECO:0007669"/>
    <property type="project" value="TreeGrafter"/>
</dbReference>
<evidence type="ECO:0000256" key="5">
    <source>
        <dbReference type="ARBA" id="ARBA00022692"/>
    </source>
</evidence>
<evidence type="ECO:0000256" key="8">
    <source>
        <dbReference type="PIRNR" id="PIRNR002744"/>
    </source>
</evidence>
<feature type="transmembrane region" description="Helical" evidence="10">
    <location>
        <begin position="101"/>
        <end position="120"/>
    </location>
</feature>
<evidence type="ECO:0000256" key="9">
    <source>
        <dbReference type="SAM" id="MobiDB-lite"/>
    </source>
</evidence>
<dbReference type="AlphaFoldDB" id="A0AAV5QQ34"/>
<feature type="transmembrane region" description="Helical" evidence="10">
    <location>
        <begin position="381"/>
        <end position="400"/>
    </location>
</feature>
<keyword evidence="6 10" id="KW-1133">Transmembrane helix</keyword>
<evidence type="ECO:0000256" key="3">
    <source>
        <dbReference type="ARBA" id="ARBA00022448"/>
    </source>
</evidence>
<dbReference type="PANTHER" id="PTHR31806">
    <property type="entry name" value="PURINE-CYTOSINE PERMEASE FCY2-RELATED"/>
    <property type="match status" value="1"/>
</dbReference>
<protein>
    <submittedName>
        <fullName evidence="11">Purine-cytosine permease</fullName>
    </submittedName>
</protein>
<dbReference type="GO" id="GO:0015856">
    <property type="term" value="P:cytosine transport"/>
    <property type="evidence" value="ECO:0007669"/>
    <property type="project" value="UniProtKB-ARBA"/>
</dbReference>
<comment type="subcellular location">
    <subcellularLocation>
        <location evidence="1">Membrane</location>
        <topology evidence="1">Multi-pass membrane protein</topology>
    </subcellularLocation>
</comment>
<feature type="transmembrane region" description="Helical" evidence="10">
    <location>
        <begin position="285"/>
        <end position="311"/>
    </location>
</feature>
<accession>A0AAV5QQ34</accession>
<dbReference type="EMBL" id="BTFZ01000011">
    <property type="protein sequence ID" value="GMM36814.1"/>
    <property type="molecule type" value="Genomic_DNA"/>
</dbReference>
<evidence type="ECO:0000256" key="10">
    <source>
        <dbReference type="SAM" id="Phobius"/>
    </source>
</evidence>
<evidence type="ECO:0000256" key="1">
    <source>
        <dbReference type="ARBA" id="ARBA00004141"/>
    </source>
</evidence>
<feature type="transmembrane region" description="Helical" evidence="10">
    <location>
        <begin position="172"/>
        <end position="194"/>
    </location>
</feature>
<dbReference type="PIRSF" id="PIRSF002744">
    <property type="entry name" value="Pur-cyt_permease"/>
    <property type="match status" value="1"/>
</dbReference>
<evidence type="ECO:0000313" key="11">
    <source>
        <dbReference type="EMBL" id="GMM36814.1"/>
    </source>
</evidence>